<dbReference type="AlphaFoldDB" id="A0A0K1Q651"/>
<evidence type="ECO:0000259" key="2">
    <source>
        <dbReference type="SMART" id="SM00470"/>
    </source>
</evidence>
<evidence type="ECO:0000313" key="4">
    <source>
        <dbReference type="Proteomes" id="UP000064967"/>
    </source>
</evidence>
<dbReference type="InterPro" id="IPR036086">
    <property type="entry name" value="ParB/Sulfiredoxin_sf"/>
</dbReference>
<dbReference type="Gene3D" id="3.90.1530.10">
    <property type="entry name" value="Conserved hypothetical protein from pyrococcus furiosus pfu- 392566-001, ParB domain"/>
    <property type="match status" value="1"/>
</dbReference>
<dbReference type="OrthoDB" id="9770440at2"/>
<dbReference type="STRING" id="1391654.AKJ09_07548"/>
<protein>
    <recommendedName>
        <fullName evidence="2">ParB-like N-terminal domain-containing protein</fullName>
    </recommendedName>
</protein>
<dbReference type="KEGG" id="llu:AKJ09_07548"/>
<dbReference type="SMART" id="SM00470">
    <property type="entry name" value="ParB"/>
    <property type="match status" value="1"/>
</dbReference>
<feature type="compositionally biased region" description="Basic residues" evidence="1">
    <location>
        <begin position="23"/>
        <end position="33"/>
    </location>
</feature>
<name>A0A0K1Q651_9BACT</name>
<feature type="domain" description="ParB-like N-terminal" evidence="2">
    <location>
        <begin position="83"/>
        <end position="171"/>
    </location>
</feature>
<dbReference type="EMBL" id="CP012333">
    <property type="protein sequence ID" value="AKV00885.1"/>
    <property type="molecule type" value="Genomic_DNA"/>
</dbReference>
<proteinExistence type="predicted"/>
<organism evidence="3 4">
    <name type="scientific">Labilithrix luteola</name>
    <dbReference type="NCBI Taxonomy" id="1391654"/>
    <lineage>
        <taxon>Bacteria</taxon>
        <taxon>Pseudomonadati</taxon>
        <taxon>Myxococcota</taxon>
        <taxon>Polyangia</taxon>
        <taxon>Polyangiales</taxon>
        <taxon>Labilitrichaceae</taxon>
        <taxon>Labilithrix</taxon>
    </lineage>
</organism>
<sequence length="340" mass="37351">MATKKRAASKTSGAGSSRTPRAPARRKTPKKKAAASAGLAPLDCVIDSPEPALAELERVVTKTGGAVLGRYRDPLGGHPHLFAVVPIDKVEPTPFQRDLSETHHKRLAEVIEKTGRFLDPIVAITAPENKGGFWTPNGRHRLEAMRRLGAKAITVLLVPTREVAWQILALNTEKAHNLKERSLEVIRIYRGLLEEDGSRAESGFAFYLEDPALVTLGVCYEQNARFAGGAYHPVLRRVERFSEEPIEDAIAEHEKLAKLTLEVEANVSAAVAKLREKGLVSPYLRSFVVARINPLRWIQGELPSAEKVLTTMRDRAAKFNADKIKQEDVARAGGGVPDEE</sequence>
<dbReference type="RefSeq" id="WP_146652085.1">
    <property type="nucleotide sequence ID" value="NZ_CP012333.1"/>
</dbReference>
<dbReference type="PATRIC" id="fig|1391654.3.peg.7659"/>
<gene>
    <name evidence="3" type="ORF">AKJ09_07548</name>
</gene>
<evidence type="ECO:0000256" key="1">
    <source>
        <dbReference type="SAM" id="MobiDB-lite"/>
    </source>
</evidence>
<feature type="region of interest" description="Disordered" evidence="1">
    <location>
        <begin position="1"/>
        <end position="35"/>
    </location>
</feature>
<dbReference type="Proteomes" id="UP000064967">
    <property type="component" value="Chromosome"/>
</dbReference>
<dbReference type="InterPro" id="IPR003115">
    <property type="entry name" value="ParB_N"/>
</dbReference>
<reference evidence="3 4" key="1">
    <citation type="submission" date="2015-08" db="EMBL/GenBank/DDBJ databases">
        <authorList>
            <person name="Babu N.S."/>
            <person name="Beckwith C.J."/>
            <person name="Beseler K.G."/>
            <person name="Brison A."/>
            <person name="Carone J.V."/>
            <person name="Caskin T.P."/>
            <person name="Diamond M."/>
            <person name="Durham M.E."/>
            <person name="Foxe J.M."/>
            <person name="Go M."/>
            <person name="Henderson B.A."/>
            <person name="Jones I.B."/>
            <person name="McGettigan J.A."/>
            <person name="Micheletti S.J."/>
            <person name="Nasrallah M.E."/>
            <person name="Ortiz D."/>
            <person name="Piller C.R."/>
            <person name="Privatt S.R."/>
            <person name="Schneider S.L."/>
            <person name="Sharp S."/>
            <person name="Smith T.C."/>
            <person name="Stanton J.D."/>
            <person name="Ullery H.E."/>
            <person name="Wilson R.J."/>
            <person name="Serrano M.G."/>
            <person name="Buck G."/>
            <person name="Lee V."/>
            <person name="Wang Y."/>
            <person name="Carvalho R."/>
            <person name="Voegtly L."/>
            <person name="Shi R."/>
            <person name="Duckworth R."/>
            <person name="Johnson A."/>
            <person name="Loviza R."/>
            <person name="Walstead R."/>
            <person name="Shah Z."/>
            <person name="Kiflezghi M."/>
            <person name="Wade K."/>
            <person name="Ball S.L."/>
            <person name="Bradley K.W."/>
            <person name="Asai D.J."/>
            <person name="Bowman C.A."/>
            <person name="Russell D.A."/>
            <person name="Pope W.H."/>
            <person name="Jacobs-Sera D."/>
            <person name="Hendrix R.W."/>
            <person name="Hatfull G.F."/>
        </authorList>
    </citation>
    <scope>NUCLEOTIDE SEQUENCE [LARGE SCALE GENOMIC DNA]</scope>
    <source>
        <strain evidence="3 4">DSM 27648</strain>
    </source>
</reference>
<dbReference type="SUPFAM" id="SSF110849">
    <property type="entry name" value="ParB/Sulfiredoxin"/>
    <property type="match status" value="1"/>
</dbReference>
<evidence type="ECO:0000313" key="3">
    <source>
        <dbReference type="EMBL" id="AKV00885.1"/>
    </source>
</evidence>
<accession>A0A0K1Q651</accession>
<keyword evidence="4" id="KW-1185">Reference proteome</keyword>